<dbReference type="GO" id="GO:0016301">
    <property type="term" value="F:kinase activity"/>
    <property type="evidence" value="ECO:0007669"/>
    <property type="project" value="UniProtKB-KW"/>
</dbReference>
<protein>
    <submittedName>
        <fullName evidence="2">Receptor-like protein kinase</fullName>
    </submittedName>
</protein>
<dbReference type="Proteomes" id="UP000188268">
    <property type="component" value="Unassembled WGS sequence"/>
</dbReference>
<proteinExistence type="predicted"/>
<keyword evidence="2" id="KW-0808">Transferase</keyword>
<feature type="region of interest" description="Disordered" evidence="1">
    <location>
        <begin position="13"/>
        <end position="35"/>
    </location>
</feature>
<gene>
    <name evidence="2" type="ORF">CCACVL1_09117</name>
</gene>
<comment type="caution">
    <text evidence="2">The sequence shown here is derived from an EMBL/GenBank/DDBJ whole genome shotgun (WGS) entry which is preliminary data.</text>
</comment>
<accession>A0A1R3IXQ2</accession>
<evidence type="ECO:0000256" key="1">
    <source>
        <dbReference type="SAM" id="MobiDB-lite"/>
    </source>
</evidence>
<dbReference type="EMBL" id="AWWV01009224">
    <property type="protein sequence ID" value="OMO87334.1"/>
    <property type="molecule type" value="Genomic_DNA"/>
</dbReference>
<organism evidence="2 3">
    <name type="scientific">Corchorus capsularis</name>
    <name type="common">Jute</name>
    <dbReference type="NCBI Taxonomy" id="210143"/>
    <lineage>
        <taxon>Eukaryota</taxon>
        <taxon>Viridiplantae</taxon>
        <taxon>Streptophyta</taxon>
        <taxon>Embryophyta</taxon>
        <taxon>Tracheophyta</taxon>
        <taxon>Spermatophyta</taxon>
        <taxon>Magnoliopsida</taxon>
        <taxon>eudicotyledons</taxon>
        <taxon>Gunneridae</taxon>
        <taxon>Pentapetalae</taxon>
        <taxon>rosids</taxon>
        <taxon>malvids</taxon>
        <taxon>Malvales</taxon>
        <taxon>Malvaceae</taxon>
        <taxon>Grewioideae</taxon>
        <taxon>Apeibeae</taxon>
        <taxon>Corchorus</taxon>
    </lineage>
</organism>
<name>A0A1R3IXQ2_COCAP</name>
<keyword evidence="3" id="KW-1185">Reference proteome</keyword>
<dbReference type="Gramene" id="OMO87334">
    <property type="protein sequence ID" value="OMO87334"/>
    <property type="gene ID" value="CCACVL1_09117"/>
</dbReference>
<reference evidence="2 3" key="1">
    <citation type="submission" date="2013-09" db="EMBL/GenBank/DDBJ databases">
        <title>Corchorus capsularis genome sequencing.</title>
        <authorList>
            <person name="Alam M."/>
            <person name="Haque M.S."/>
            <person name="Islam M.S."/>
            <person name="Emdad E.M."/>
            <person name="Islam M.M."/>
            <person name="Ahmed B."/>
            <person name="Halim A."/>
            <person name="Hossen Q.M.M."/>
            <person name="Hossain M.Z."/>
            <person name="Ahmed R."/>
            <person name="Khan M.M."/>
            <person name="Islam R."/>
            <person name="Rashid M.M."/>
            <person name="Khan S.A."/>
            <person name="Rahman M.S."/>
            <person name="Alam M."/>
        </authorList>
    </citation>
    <scope>NUCLEOTIDE SEQUENCE [LARGE SCALE GENOMIC DNA]</scope>
    <source>
        <strain evidence="3">cv. CVL-1</strain>
        <tissue evidence="2">Whole seedling</tissue>
    </source>
</reference>
<keyword evidence="2" id="KW-0675">Receptor</keyword>
<dbReference type="OrthoDB" id="1176744at2759"/>
<sequence length="118" mass="13741">MAGHEYVSLKDLATLPKPGTPSTTPPFPGNLKTRHVKRKQPRYKNGVAIYWDEVPLRKELEEEDYENFGCFDFIDKFIIRTFRRFFDKAFGALLGLPKFDETFVASPRINLLRSHDFS</sequence>
<dbReference type="AlphaFoldDB" id="A0A1R3IXQ2"/>
<keyword evidence="2" id="KW-0418">Kinase</keyword>
<evidence type="ECO:0000313" key="3">
    <source>
        <dbReference type="Proteomes" id="UP000188268"/>
    </source>
</evidence>
<evidence type="ECO:0000313" key="2">
    <source>
        <dbReference type="EMBL" id="OMO87334.1"/>
    </source>
</evidence>